<feature type="transmembrane region" description="Helical" evidence="10">
    <location>
        <begin position="6"/>
        <end position="23"/>
    </location>
</feature>
<dbReference type="RefSeq" id="WP_190473930.1">
    <property type="nucleotide sequence ID" value="NZ_JACJPW010000126.1"/>
</dbReference>
<evidence type="ECO:0000256" key="1">
    <source>
        <dbReference type="ARBA" id="ARBA00004651"/>
    </source>
</evidence>
<dbReference type="AlphaFoldDB" id="A0A926VN35"/>
<keyword evidence="7 10" id="KW-0472">Membrane</keyword>
<reference evidence="12" key="2">
    <citation type="submission" date="2020-08" db="EMBL/GenBank/DDBJ databases">
        <authorList>
            <person name="Chen M."/>
            <person name="Teng W."/>
            <person name="Zhao L."/>
            <person name="Hu C."/>
            <person name="Zhou Y."/>
            <person name="Han B."/>
            <person name="Song L."/>
            <person name="Shu W."/>
        </authorList>
    </citation>
    <scope>NUCLEOTIDE SEQUENCE</scope>
    <source>
        <strain evidence="12">FACHB-1375</strain>
    </source>
</reference>
<protein>
    <submittedName>
        <fullName evidence="12">MotA/TolQ/ExbB proton channel family protein</fullName>
    </submittedName>
</protein>
<evidence type="ECO:0000256" key="10">
    <source>
        <dbReference type="SAM" id="Phobius"/>
    </source>
</evidence>
<reference evidence="12" key="1">
    <citation type="journal article" date="2015" name="ISME J.">
        <title>Draft Genome Sequence of Streptomyces incarnatus NRRL8089, which Produces the Nucleoside Antibiotic Sinefungin.</title>
        <authorList>
            <person name="Oshima K."/>
            <person name="Hattori M."/>
            <person name="Shimizu H."/>
            <person name="Fukuda K."/>
            <person name="Nemoto M."/>
            <person name="Inagaki K."/>
            <person name="Tamura T."/>
        </authorList>
    </citation>
    <scope>NUCLEOTIDE SEQUENCE</scope>
    <source>
        <strain evidence="12">FACHB-1375</strain>
    </source>
</reference>
<evidence type="ECO:0000256" key="3">
    <source>
        <dbReference type="ARBA" id="ARBA00022475"/>
    </source>
</evidence>
<dbReference type="Proteomes" id="UP000641646">
    <property type="component" value="Unassembled WGS sequence"/>
</dbReference>
<feature type="transmembrane region" description="Helical" evidence="10">
    <location>
        <begin position="101"/>
        <end position="122"/>
    </location>
</feature>
<evidence type="ECO:0000259" key="11">
    <source>
        <dbReference type="Pfam" id="PF01618"/>
    </source>
</evidence>
<feature type="transmembrane region" description="Helical" evidence="10">
    <location>
        <begin position="142"/>
        <end position="166"/>
    </location>
</feature>
<accession>A0A926VN35</accession>
<dbReference type="GO" id="GO:0017038">
    <property type="term" value="P:protein import"/>
    <property type="evidence" value="ECO:0007669"/>
    <property type="project" value="TreeGrafter"/>
</dbReference>
<sequence length="228" mass="25548">MWPLLVLSILSLTVILERLWFWTKILTKEKDIVNRVLDAASQDWETAAEIARRSSNKPIGRFMYAPLRLPQPEPEVFKLALETAAEEELGAMRRGDKILEAVIALAPLLGLFGTVWGLIVSLRDLRISDIGTAAASEATLGIGQALISTASGLVVAIFSLAFYRLFQLFLFNQVKIFRKSGNELELLYRQFWSRLQLEDSHPASYNNSSTREKPKPKLDSANAVEDAE</sequence>
<gene>
    <name evidence="12" type="ORF">H6G03_31365</name>
</gene>
<dbReference type="EMBL" id="JACJPW010000126">
    <property type="protein sequence ID" value="MBD2185519.1"/>
    <property type="molecule type" value="Genomic_DNA"/>
</dbReference>
<comment type="caution">
    <text evidence="12">The sequence shown here is derived from an EMBL/GenBank/DDBJ whole genome shotgun (WGS) entry which is preliminary data.</text>
</comment>
<keyword evidence="13" id="KW-1185">Reference proteome</keyword>
<evidence type="ECO:0000256" key="7">
    <source>
        <dbReference type="ARBA" id="ARBA00023136"/>
    </source>
</evidence>
<dbReference type="PANTHER" id="PTHR30625:SF15">
    <property type="entry name" value="BIOPOLYMER TRANSPORT PROTEIN EXBB"/>
    <property type="match status" value="1"/>
</dbReference>
<dbReference type="Pfam" id="PF01618">
    <property type="entry name" value="MotA_ExbB"/>
    <property type="match status" value="1"/>
</dbReference>
<comment type="subcellular location">
    <subcellularLocation>
        <location evidence="1">Cell membrane</location>
        <topology evidence="1">Multi-pass membrane protein</topology>
    </subcellularLocation>
    <subcellularLocation>
        <location evidence="8">Membrane</location>
        <topology evidence="8">Multi-pass membrane protein</topology>
    </subcellularLocation>
</comment>
<keyword evidence="3" id="KW-1003">Cell membrane</keyword>
<evidence type="ECO:0000256" key="8">
    <source>
        <dbReference type="RuleBase" id="RU004057"/>
    </source>
</evidence>
<evidence type="ECO:0000313" key="12">
    <source>
        <dbReference type="EMBL" id="MBD2185519.1"/>
    </source>
</evidence>
<dbReference type="PANTHER" id="PTHR30625">
    <property type="entry name" value="PROTEIN TOLQ"/>
    <property type="match status" value="1"/>
</dbReference>
<evidence type="ECO:0000256" key="9">
    <source>
        <dbReference type="SAM" id="MobiDB-lite"/>
    </source>
</evidence>
<comment type="similarity">
    <text evidence="8">Belongs to the exbB/tolQ family.</text>
</comment>
<name>A0A926VN35_9CYAN</name>
<keyword evidence="2 8" id="KW-0813">Transport</keyword>
<keyword evidence="4 10" id="KW-0812">Transmembrane</keyword>
<proteinExistence type="inferred from homology"/>
<evidence type="ECO:0000256" key="5">
    <source>
        <dbReference type="ARBA" id="ARBA00022927"/>
    </source>
</evidence>
<evidence type="ECO:0000256" key="4">
    <source>
        <dbReference type="ARBA" id="ARBA00022692"/>
    </source>
</evidence>
<feature type="domain" description="MotA/TolQ/ExbB proton channel" evidence="11">
    <location>
        <begin position="55"/>
        <end position="177"/>
    </location>
</feature>
<evidence type="ECO:0000256" key="6">
    <source>
        <dbReference type="ARBA" id="ARBA00022989"/>
    </source>
</evidence>
<organism evidence="12 13">
    <name type="scientific">Aerosakkonema funiforme FACHB-1375</name>
    <dbReference type="NCBI Taxonomy" id="2949571"/>
    <lineage>
        <taxon>Bacteria</taxon>
        <taxon>Bacillati</taxon>
        <taxon>Cyanobacteriota</taxon>
        <taxon>Cyanophyceae</taxon>
        <taxon>Oscillatoriophycideae</taxon>
        <taxon>Aerosakkonematales</taxon>
        <taxon>Aerosakkonemataceae</taxon>
        <taxon>Aerosakkonema</taxon>
    </lineage>
</organism>
<evidence type="ECO:0000313" key="13">
    <source>
        <dbReference type="Proteomes" id="UP000641646"/>
    </source>
</evidence>
<dbReference type="InterPro" id="IPR002898">
    <property type="entry name" value="MotA_ExbB_proton_chnl"/>
</dbReference>
<dbReference type="GO" id="GO:0005886">
    <property type="term" value="C:plasma membrane"/>
    <property type="evidence" value="ECO:0007669"/>
    <property type="project" value="UniProtKB-SubCell"/>
</dbReference>
<dbReference type="InterPro" id="IPR050790">
    <property type="entry name" value="ExbB/TolQ_transport"/>
</dbReference>
<feature type="region of interest" description="Disordered" evidence="9">
    <location>
        <begin position="202"/>
        <end position="228"/>
    </location>
</feature>
<keyword evidence="6 10" id="KW-1133">Transmembrane helix</keyword>
<evidence type="ECO:0000256" key="2">
    <source>
        <dbReference type="ARBA" id="ARBA00022448"/>
    </source>
</evidence>
<keyword evidence="5 8" id="KW-0653">Protein transport</keyword>